<keyword evidence="3" id="KW-1185">Reference proteome</keyword>
<reference evidence="2" key="1">
    <citation type="submission" date="2013-10" db="EMBL/GenBank/DDBJ databases">
        <title>Genomic analysis of the causative agents of coccidiosis in chickens.</title>
        <authorList>
            <person name="Reid A.J."/>
            <person name="Blake D."/>
            <person name="Billington K."/>
            <person name="Browne H."/>
            <person name="Dunn M."/>
            <person name="Hung S."/>
            <person name="Kawahara F."/>
            <person name="Miranda-Saavedra D."/>
            <person name="Mourier T."/>
            <person name="Nagra H."/>
            <person name="Otto T.D."/>
            <person name="Rawlings N."/>
            <person name="Sanchez A."/>
            <person name="Sanders M."/>
            <person name="Subramaniam C."/>
            <person name="Tay Y."/>
            <person name="Dear P."/>
            <person name="Doerig C."/>
            <person name="Gruber A."/>
            <person name="Parkinson J."/>
            <person name="Shirley M."/>
            <person name="Wan K.L."/>
            <person name="Berriman M."/>
            <person name="Tomley F."/>
            <person name="Pain A."/>
        </authorList>
    </citation>
    <scope>NUCLEOTIDE SEQUENCE [LARGE SCALE GENOMIC DNA]</scope>
    <source>
        <strain evidence="2">Houghton</strain>
    </source>
</reference>
<dbReference type="GO" id="GO:0043130">
    <property type="term" value="F:ubiquitin binding"/>
    <property type="evidence" value="ECO:0007669"/>
    <property type="project" value="TreeGrafter"/>
</dbReference>
<dbReference type="Pfam" id="PF00789">
    <property type="entry name" value="UBX"/>
    <property type="match status" value="1"/>
</dbReference>
<evidence type="ECO:0000259" key="1">
    <source>
        <dbReference type="PROSITE" id="PS50033"/>
    </source>
</evidence>
<dbReference type="InterPro" id="IPR050730">
    <property type="entry name" value="UBX_domain-protein"/>
</dbReference>
<feature type="domain" description="UBX" evidence="1">
    <location>
        <begin position="58"/>
        <end position="160"/>
    </location>
</feature>
<evidence type="ECO:0000313" key="3">
    <source>
        <dbReference type="Proteomes" id="UP000030750"/>
    </source>
</evidence>
<evidence type="ECO:0000313" key="2">
    <source>
        <dbReference type="EMBL" id="CDJ52894.1"/>
    </source>
</evidence>
<dbReference type="GO" id="GO:0005783">
    <property type="term" value="C:endoplasmic reticulum"/>
    <property type="evidence" value="ECO:0007669"/>
    <property type="project" value="TreeGrafter"/>
</dbReference>
<dbReference type="CDD" id="cd01767">
    <property type="entry name" value="UBX"/>
    <property type="match status" value="1"/>
</dbReference>
<dbReference type="InterPro" id="IPR029071">
    <property type="entry name" value="Ubiquitin-like_domsf"/>
</dbReference>
<name>U6LWA5_9EIME</name>
<dbReference type="OrthoDB" id="270602at2759"/>
<dbReference type="VEuPathDB" id="ToxoDB:EBH_0005360"/>
<sequence>MNILLNPEAAAAAATAAAANGEDIPDAAEDPELAEAIRLSMECYKKEVAQPPEEPAADEEGIKFVFIRLPSGKRLSRRFKHNAEIKQISRWLFYESQNKEGLPPLTPLSSFSLVQTFPRRRFCWLNNKMLLFLPPDAEGVDVTETSLEELGFQAQEQLMMQITNK</sequence>
<protein>
    <submittedName>
        <fullName evidence="2">Machado-joseph disease protein, putative</fullName>
    </submittedName>
</protein>
<proteinExistence type="predicted"/>
<dbReference type="PROSITE" id="PS50033">
    <property type="entry name" value="UBX"/>
    <property type="match status" value="1"/>
</dbReference>
<gene>
    <name evidence="2" type="ORF">EBH_0005360</name>
</gene>
<dbReference type="PANTHER" id="PTHR23322">
    <property type="entry name" value="FAS-ASSOCIATED PROTEIN"/>
    <property type="match status" value="1"/>
</dbReference>
<dbReference type="InterPro" id="IPR001012">
    <property type="entry name" value="UBX_dom"/>
</dbReference>
<dbReference type="EMBL" id="HG713213">
    <property type="protein sequence ID" value="CDJ52894.1"/>
    <property type="molecule type" value="Genomic_DNA"/>
</dbReference>
<dbReference type="PANTHER" id="PTHR23322:SF1">
    <property type="entry name" value="FAS-ASSOCIATED FACTOR 2"/>
    <property type="match status" value="1"/>
</dbReference>
<dbReference type="SUPFAM" id="SSF54236">
    <property type="entry name" value="Ubiquitin-like"/>
    <property type="match status" value="1"/>
</dbReference>
<accession>U6LWA5</accession>
<dbReference type="GO" id="GO:0036503">
    <property type="term" value="P:ERAD pathway"/>
    <property type="evidence" value="ECO:0007669"/>
    <property type="project" value="TreeGrafter"/>
</dbReference>
<dbReference type="Proteomes" id="UP000030750">
    <property type="component" value="Unassembled WGS sequence"/>
</dbReference>
<dbReference type="AlphaFoldDB" id="U6LWA5"/>
<reference evidence="2" key="2">
    <citation type="submission" date="2013-10" db="EMBL/GenBank/DDBJ databases">
        <authorList>
            <person name="Aslett M."/>
        </authorList>
    </citation>
    <scope>NUCLEOTIDE SEQUENCE [LARGE SCALE GENOMIC DNA]</scope>
    <source>
        <strain evidence="2">Houghton</strain>
    </source>
</reference>
<dbReference type="Gene3D" id="3.10.20.90">
    <property type="entry name" value="Phosphatidylinositol 3-kinase Catalytic Subunit, Chain A, domain 1"/>
    <property type="match status" value="1"/>
</dbReference>
<organism evidence="2 3">
    <name type="scientific">Eimeria brunetti</name>
    <dbReference type="NCBI Taxonomy" id="51314"/>
    <lineage>
        <taxon>Eukaryota</taxon>
        <taxon>Sar</taxon>
        <taxon>Alveolata</taxon>
        <taxon>Apicomplexa</taxon>
        <taxon>Conoidasida</taxon>
        <taxon>Coccidia</taxon>
        <taxon>Eucoccidiorida</taxon>
        <taxon>Eimeriorina</taxon>
        <taxon>Eimeriidae</taxon>
        <taxon>Eimeria</taxon>
    </lineage>
</organism>